<proteinExistence type="predicted"/>
<dbReference type="Proteomes" id="UP000698800">
    <property type="component" value="Unassembled WGS sequence"/>
</dbReference>
<feature type="repeat" description="ANK" evidence="2">
    <location>
        <begin position="733"/>
        <end position="765"/>
    </location>
</feature>
<keyword evidence="1" id="KW-0677">Repeat</keyword>
<dbReference type="Pfam" id="PF22939">
    <property type="entry name" value="WHD_GPIID"/>
    <property type="match status" value="1"/>
</dbReference>
<dbReference type="OrthoDB" id="163438at2759"/>
<dbReference type="InterPro" id="IPR027417">
    <property type="entry name" value="P-loop_NTPase"/>
</dbReference>
<gene>
    <name evidence="5" type="ORF">FGG08_005571</name>
</gene>
<dbReference type="InterPro" id="IPR036770">
    <property type="entry name" value="Ankyrin_rpt-contain_sf"/>
</dbReference>
<evidence type="ECO:0000259" key="3">
    <source>
        <dbReference type="Pfam" id="PF22939"/>
    </source>
</evidence>
<evidence type="ECO:0008006" key="7">
    <source>
        <dbReference type="Google" id="ProtNLM"/>
    </source>
</evidence>
<dbReference type="PANTHER" id="PTHR10039">
    <property type="entry name" value="AMELOGENIN"/>
    <property type="match status" value="1"/>
</dbReference>
<feature type="repeat" description="ANK" evidence="2">
    <location>
        <begin position="805"/>
        <end position="837"/>
    </location>
</feature>
<dbReference type="Pfam" id="PF24883">
    <property type="entry name" value="NPHP3_N"/>
    <property type="match status" value="1"/>
</dbReference>
<dbReference type="PROSITE" id="PS50088">
    <property type="entry name" value="ANK_REPEAT"/>
    <property type="match status" value="6"/>
</dbReference>
<dbReference type="SUPFAM" id="SSF52540">
    <property type="entry name" value="P-loop containing nucleoside triphosphate hydrolases"/>
    <property type="match status" value="1"/>
</dbReference>
<evidence type="ECO:0000313" key="6">
    <source>
        <dbReference type="Proteomes" id="UP000698800"/>
    </source>
</evidence>
<dbReference type="InterPro" id="IPR056884">
    <property type="entry name" value="NPHP3-like_N"/>
</dbReference>
<keyword evidence="6" id="KW-1185">Reference proteome</keyword>
<evidence type="ECO:0000256" key="1">
    <source>
        <dbReference type="ARBA" id="ARBA00022737"/>
    </source>
</evidence>
<keyword evidence="2" id="KW-0040">ANK repeat</keyword>
<dbReference type="InterPro" id="IPR002110">
    <property type="entry name" value="Ankyrin_rpt"/>
</dbReference>
<dbReference type="InterPro" id="IPR054471">
    <property type="entry name" value="GPIID_WHD"/>
</dbReference>
<protein>
    <recommendedName>
        <fullName evidence="7">NACHT domain-containing protein</fullName>
    </recommendedName>
</protein>
<dbReference type="EMBL" id="JAGHQL010000135">
    <property type="protein sequence ID" value="KAH0537658.1"/>
    <property type="molecule type" value="Genomic_DNA"/>
</dbReference>
<evidence type="ECO:0000313" key="5">
    <source>
        <dbReference type="EMBL" id="KAH0537658.1"/>
    </source>
</evidence>
<accession>A0A9P8I306</accession>
<sequence>MDDHQKIWLRDFLPSQVQNARVMSYGYNSIVAFSKSIAGIDEFAEDLLNRLDDERETAQAILAHERSSLYSEFLRRVWGVVFMGTPHRGSDVAFWTDFLARVLHTVQLGTRTNKELVSALKRDSKVLSDISHQFTDRGANLQIRTFYETELFEYMNCLIVSKDSACLGLPNEISTPIQANHKTICRFSSADSQRYRPVWKAIKKLVGAAPHDCVADLHHVPPKAQIRCLRCLRTSDYDSYKETIVPRADGTCIWFLQHPKYLAWLKEEKSSLLWVSGDPGCGKTVLSSFLVDELKGTGSQATLPATVCFFFCDDKIESQKDGKEVLSGLLHQLFSANRPLIRHAMRHFEAKGSQMVKDMKALWDILRTASDDPEAGNIICVIDALDECEEPSRRLLIKWFVDYLTTSTPLNRSFLKVIMTSRGYPSIEIAFHSVSSVRLKAEDMTDSISADISRVIQKRLREVASLTSCSEQTRSRIERRLTENADRTFLWVSLILELLENSTEASEEAFDRMTTTLPRRLDEVYKKILQGVSSQERTKKALTVLVATSRPLTLTELNMVLNIRETDRSRSDVEPRLEPAMDRTIKGLCGPFVRVIDSKVYLVHQTAKEFLIKSSNTVAPIGDSWGHCLDLADSNLALAKVCIWYLSFDVFEQPPSISSEAEARQQIEYFAKSHDFLDYAANYWAIHLRRSGAQGEQALLKSTLGLCDTQSGRFLTWFQVYWTTISDMPLCPQDMTTLMVASYFGHKAVVRLLLDRGVDVAAQDSEGWTALHWAVWEGRGETWEGCEAVQPLLAANADVSVTDGWGMTALHWAAADGQEAIIRLLQDAGSDAAALDSEGWAPSHHAAKNGHQGAVKLFVETGVDVDAKDGGGRTMLHLSATSGHEGVVRLLVEKKADIAARDEGGKTALQFAAENGHKGIMRLLMEEGADLEATDG</sequence>
<comment type="caution">
    <text evidence="5">The sequence shown here is derived from an EMBL/GenBank/DDBJ whole genome shotgun (WGS) entry which is preliminary data.</text>
</comment>
<dbReference type="Pfam" id="PF13637">
    <property type="entry name" value="Ank_4"/>
    <property type="match status" value="2"/>
</dbReference>
<organism evidence="5 6">
    <name type="scientific">Glutinoglossum americanum</name>
    <dbReference type="NCBI Taxonomy" id="1670608"/>
    <lineage>
        <taxon>Eukaryota</taxon>
        <taxon>Fungi</taxon>
        <taxon>Dikarya</taxon>
        <taxon>Ascomycota</taxon>
        <taxon>Pezizomycotina</taxon>
        <taxon>Geoglossomycetes</taxon>
        <taxon>Geoglossales</taxon>
        <taxon>Geoglossaceae</taxon>
        <taxon>Glutinoglossum</taxon>
    </lineage>
</organism>
<evidence type="ECO:0000259" key="4">
    <source>
        <dbReference type="Pfam" id="PF24883"/>
    </source>
</evidence>
<dbReference type="PRINTS" id="PR01415">
    <property type="entry name" value="ANKYRIN"/>
</dbReference>
<feature type="domain" description="Nephrocystin 3-like N-terminal" evidence="4">
    <location>
        <begin position="250"/>
        <end position="422"/>
    </location>
</feature>
<reference evidence="5" key="1">
    <citation type="submission" date="2021-03" db="EMBL/GenBank/DDBJ databases">
        <title>Comparative genomics and phylogenomic investigation of the class Geoglossomycetes provide insights into ecological specialization and systematics.</title>
        <authorList>
            <person name="Melie T."/>
            <person name="Pirro S."/>
            <person name="Miller A.N."/>
            <person name="Quandt A."/>
        </authorList>
    </citation>
    <scope>NUCLEOTIDE SEQUENCE</scope>
    <source>
        <strain evidence="5">GBOQ0MN5Z8</strain>
    </source>
</reference>
<feature type="repeat" description="ANK" evidence="2">
    <location>
        <begin position="904"/>
        <end position="936"/>
    </location>
</feature>
<name>A0A9P8I306_9PEZI</name>
<dbReference type="AlphaFoldDB" id="A0A9P8I306"/>
<dbReference type="PROSITE" id="PS50297">
    <property type="entry name" value="ANK_REP_REGION"/>
    <property type="match status" value="5"/>
</dbReference>
<dbReference type="PANTHER" id="PTHR10039:SF14">
    <property type="entry name" value="NACHT DOMAIN-CONTAINING PROTEIN"/>
    <property type="match status" value="1"/>
</dbReference>
<dbReference type="Gene3D" id="3.40.50.300">
    <property type="entry name" value="P-loop containing nucleotide triphosphate hydrolases"/>
    <property type="match status" value="1"/>
</dbReference>
<feature type="repeat" description="ANK" evidence="2">
    <location>
        <begin position="838"/>
        <end position="870"/>
    </location>
</feature>
<feature type="repeat" description="ANK" evidence="2">
    <location>
        <begin position="871"/>
        <end position="903"/>
    </location>
</feature>
<feature type="repeat" description="ANK" evidence="2">
    <location>
        <begin position="766"/>
        <end position="804"/>
    </location>
</feature>
<dbReference type="Gene3D" id="1.25.40.20">
    <property type="entry name" value="Ankyrin repeat-containing domain"/>
    <property type="match status" value="1"/>
</dbReference>
<evidence type="ECO:0000256" key="2">
    <source>
        <dbReference type="PROSITE-ProRule" id="PRU00023"/>
    </source>
</evidence>
<dbReference type="SUPFAM" id="SSF48403">
    <property type="entry name" value="Ankyrin repeat"/>
    <property type="match status" value="1"/>
</dbReference>
<dbReference type="Pfam" id="PF12796">
    <property type="entry name" value="Ank_2"/>
    <property type="match status" value="1"/>
</dbReference>
<dbReference type="SMART" id="SM00248">
    <property type="entry name" value="ANK"/>
    <property type="match status" value="6"/>
</dbReference>
<feature type="domain" description="GPI inositol-deacylase winged helix" evidence="3">
    <location>
        <begin position="526"/>
        <end position="615"/>
    </location>
</feature>